<proteinExistence type="inferred from homology"/>
<evidence type="ECO:0000313" key="5">
    <source>
        <dbReference type="EMBL" id="HDI83057.1"/>
    </source>
</evidence>
<dbReference type="Gene3D" id="2.30.110.10">
    <property type="entry name" value="Electron Transport, Fmn-binding Protein, Chain A"/>
    <property type="match status" value="1"/>
</dbReference>
<gene>
    <name evidence="5" type="ORF">ENF18_04615</name>
</gene>
<accession>A0A7C0VB36</accession>
<comment type="similarity">
    <text evidence="3">Belongs to the flavoredoxin family.</text>
</comment>
<evidence type="ECO:0000256" key="1">
    <source>
        <dbReference type="ARBA" id="ARBA00001917"/>
    </source>
</evidence>
<name>A0A7C0VB36_UNCW3</name>
<dbReference type="InterPro" id="IPR002563">
    <property type="entry name" value="Flavin_Rdtase-like_dom"/>
</dbReference>
<dbReference type="PANTHER" id="PTHR43567">
    <property type="entry name" value="FLAVOREDOXIN-RELATED-RELATED"/>
    <property type="match status" value="1"/>
</dbReference>
<organism evidence="5">
    <name type="scientific">candidate division WOR-3 bacterium</name>
    <dbReference type="NCBI Taxonomy" id="2052148"/>
    <lineage>
        <taxon>Bacteria</taxon>
        <taxon>Bacteria division WOR-3</taxon>
    </lineage>
</organism>
<reference evidence="5" key="1">
    <citation type="journal article" date="2020" name="mSystems">
        <title>Genome- and Community-Level Interaction Insights into Carbon Utilization and Element Cycling Functions of Hydrothermarchaeota in Hydrothermal Sediment.</title>
        <authorList>
            <person name="Zhou Z."/>
            <person name="Liu Y."/>
            <person name="Xu W."/>
            <person name="Pan J."/>
            <person name="Luo Z.H."/>
            <person name="Li M."/>
        </authorList>
    </citation>
    <scope>NUCLEOTIDE SEQUENCE [LARGE SCALE GENOMIC DNA]</scope>
    <source>
        <strain evidence="5">HyVt-102</strain>
    </source>
</reference>
<dbReference type="SMART" id="SM00903">
    <property type="entry name" value="Flavin_Reduct"/>
    <property type="match status" value="1"/>
</dbReference>
<dbReference type="InterPro" id="IPR012349">
    <property type="entry name" value="Split_barrel_FMN-bd"/>
</dbReference>
<dbReference type="SUPFAM" id="SSF50475">
    <property type="entry name" value="FMN-binding split barrel"/>
    <property type="match status" value="1"/>
</dbReference>
<comment type="cofactor">
    <cofactor evidence="1">
        <name>FMN</name>
        <dbReference type="ChEBI" id="CHEBI:58210"/>
    </cofactor>
</comment>
<dbReference type="Proteomes" id="UP000885847">
    <property type="component" value="Unassembled WGS sequence"/>
</dbReference>
<evidence type="ECO:0000256" key="3">
    <source>
        <dbReference type="ARBA" id="ARBA00038054"/>
    </source>
</evidence>
<protein>
    <submittedName>
        <fullName evidence="5">Flavin reductase family protein</fullName>
    </submittedName>
</protein>
<sequence>MGVIPPIPYPVVLLTAKDEEKIGNITTLIWIGTFSQEPFIIGVAVKKKRYSYGLVKKSGVFGINIPSQDHLVDADYCGYTKGSTVDKFNETSFTPVDGKVIDAPMIKECPVKLECKLLEIKELGDHDLIIGEIVHTDIDLSVCDAKGRIDLLKLKPIIANYPQGTYHMVGDRIGFWGMSMAGGKDV</sequence>
<dbReference type="AlphaFoldDB" id="A0A7C0VB36"/>
<feature type="domain" description="Flavin reductase like" evidence="4">
    <location>
        <begin position="4"/>
        <end position="152"/>
    </location>
</feature>
<dbReference type="EMBL" id="DQWE01000220">
    <property type="protein sequence ID" value="HDI83057.1"/>
    <property type="molecule type" value="Genomic_DNA"/>
</dbReference>
<dbReference type="GO" id="GO:0010181">
    <property type="term" value="F:FMN binding"/>
    <property type="evidence" value="ECO:0007669"/>
    <property type="project" value="InterPro"/>
</dbReference>
<comment type="caution">
    <text evidence="5">The sequence shown here is derived from an EMBL/GenBank/DDBJ whole genome shotgun (WGS) entry which is preliminary data.</text>
</comment>
<evidence type="ECO:0000259" key="4">
    <source>
        <dbReference type="SMART" id="SM00903"/>
    </source>
</evidence>
<dbReference type="GO" id="GO:0016646">
    <property type="term" value="F:oxidoreductase activity, acting on the CH-NH group of donors, NAD or NADP as acceptor"/>
    <property type="evidence" value="ECO:0007669"/>
    <property type="project" value="UniProtKB-ARBA"/>
</dbReference>
<dbReference type="PANTHER" id="PTHR43567:SF1">
    <property type="entry name" value="FLAVOREDOXIN"/>
    <property type="match status" value="1"/>
</dbReference>
<dbReference type="InterPro" id="IPR052174">
    <property type="entry name" value="Flavoredoxin"/>
</dbReference>
<keyword evidence="2" id="KW-0285">Flavoprotein</keyword>
<dbReference type="Pfam" id="PF01613">
    <property type="entry name" value="Flavin_Reduct"/>
    <property type="match status" value="1"/>
</dbReference>
<evidence type="ECO:0000256" key="2">
    <source>
        <dbReference type="ARBA" id="ARBA00022630"/>
    </source>
</evidence>